<evidence type="ECO:0008006" key="10">
    <source>
        <dbReference type="Google" id="ProtNLM"/>
    </source>
</evidence>
<dbReference type="Proteomes" id="UP000615455">
    <property type="component" value="Unassembled WGS sequence"/>
</dbReference>
<dbReference type="EMBL" id="BMHE01000043">
    <property type="protein sequence ID" value="GGA03135.1"/>
    <property type="molecule type" value="Genomic_DNA"/>
</dbReference>
<organism evidence="8 9">
    <name type="scientific">Paenibacillus marchantiophytorum</name>
    <dbReference type="NCBI Taxonomy" id="1619310"/>
    <lineage>
        <taxon>Bacteria</taxon>
        <taxon>Bacillati</taxon>
        <taxon>Bacillota</taxon>
        <taxon>Bacilli</taxon>
        <taxon>Bacillales</taxon>
        <taxon>Paenibacillaceae</taxon>
        <taxon>Paenibacillus</taxon>
    </lineage>
</organism>
<protein>
    <recommendedName>
        <fullName evidence="10">Glycosyl hydrolase</fullName>
    </recommendedName>
</protein>
<comment type="similarity">
    <text evidence="1 4">Belongs to the glycosyl hydrolase 26 family.</text>
</comment>
<evidence type="ECO:0000313" key="8">
    <source>
        <dbReference type="EMBL" id="GGA03135.1"/>
    </source>
</evidence>
<feature type="signal peptide" evidence="5">
    <location>
        <begin position="1"/>
        <end position="37"/>
    </location>
</feature>
<feature type="active site" description="Proton donor" evidence="4">
    <location>
        <position position="199"/>
    </location>
</feature>
<keyword evidence="2 4" id="KW-0378">Hydrolase</keyword>
<dbReference type="Pfam" id="PF02156">
    <property type="entry name" value="Glyco_hydro_26"/>
    <property type="match status" value="1"/>
</dbReference>
<dbReference type="PRINTS" id="PR00739">
    <property type="entry name" value="GLHYDRLASE26"/>
</dbReference>
<evidence type="ECO:0000256" key="3">
    <source>
        <dbReference type="ARBA" id="ARBA00023295"/>
    </source>
</evidence>
<sequence>MLKKSKKVGVRIKVTSLLFLLSLLSPHLLLHPDVSNAATVPINSQATLEAKVVLQQLYAVSGLKTISGQHDYLESPDEWNNRVKGITGKYPSIHGYELGAIMNQTANEQAMQRENVVNSAIAWHEAGGLVTISYHENIPGTCLCWANVKKEMSQAEFDKYVTPGTPQYKQLIADLDKTAVYLGKLKDAGVPVLWRPYHESNGGWFWWGKKTNFSALWNLMYDRFVQVHKLNNLLWVWSPNAPNASSDPYNASFPGISKVDVLAVDIYDNDYNPDYYNKIVELAAGKPIAIGENGELPSQTVLSNQSKWAYFMTWGKMLSDNNGHAEISSSYANPRLLTRETFLSDLLNAIVPAPSAAPAPAPKPGTAPVVARNGLRGEYYDNKDLTALKEVREDRKIDFNWSNAAPFPSMQADTFSVRWTGKLKPKYTETYQISTVSDDGIRVWVNGELVIDSWFNQSWVERTGSIALQAGVPVDFKVEYYDNTNGAVAKVSWESHSQTKQLIPDDALFLP</sequence>
<dbReference type="SMART" id="SM00758">
    <property type="entry name" value="PA14"/>
    <property type="match status" value="1"/>
</dbReference>
<reference evidence="9" key="1">
    <citation type="journal article" date="2019" name="Int. J. Syst. Evol. Microbiol.">
        <title>The Global Catalogue of Microorganisms (GCM) 10K type strain sequencing project: providing services to taxonomists for standard genome sequencing and annotation.</title>
        <authorList>
            <consortium name="The Broad Institute Genomics Platform"/>
            <consortium name="The Broad Institute Genome Sequencing Center for Infectious Disease"/>
            <person name="Wu L."/>
            <person name="Ma J."/>
        </authorList>
    </citation>
    <scope>NUCLEOTIDE SEQUENCE [LARGE SCALE GENOMIC DNA]</scope>
    <source>
        <strain evidence="9">CGMCC 1.15043</strain>
    </source>
</reference>
<dbReference type="SUPFAM" id="SSF56988">
    <property type="entry name" value="Anthrax protective antigen"/>
    <property type="match status" value="1"/>
</dbReference>
<keyword evidence="5" id="KW-0732">Signal</keyword>
<dbReference type="InterPro" id="IPR022790">
    <property type="entry name" value="GH26_dom"/>
</dbReference>
<dbReference type="Pfam" id="PF07691">
    <property type="entry name" value="PA14"/>
    <property type="match status" value="1"/>
</dbReference>
<dbReference type="PANTHER" id="PTHR40079">
    <property type="entry name" value="MANNAN ENDO-1,4-BETA-MANNOSIDASE E-RELATED"/>
    <property type="match status" value="1"/>
</dbReference>
<dbReference type="SUPFAM" id="SSF51445">
    <property type="entry name" value="(Trans)glycosidases"/>
    <property type="match status" value="1"/>
</dbReference>
<evidence type="ECO:0000256" key="2">
    <source>
        <dbReference type="ARBA" id="ARBA00022801"/>
    </source>
</evidence>
<dbReference type="InterPro" id="IPR017853">
    <property type="entry name" value="GH"/>
</dbReference>
<feature type="chain" id="PRO_5047281820" description="Glycosyl hydrolase" evidence="5">
    <location>
        <begin position="38"/>
        <end position="511"/>
    </location>
</feature>
<evidence type="ECO:0000259" key="6">
    <source>
        <dbReference type="PROSITE" id="PS51764"/>
    </source>
</evidence>
<evidence type="ECO:0000256" key="5">
    <source>
        <dbReference type="SAM" id="SignalP"/>
    </source>
</evidence>
<name>A0ABQ1F913_9BACL</name>
<dbReference type="PROSITE" id="PS51764">
    <property type="entry name" value="GH26"/>
    <property type="match status" value="1"/>
</dbReference>
<dbReference type="RefSeq" id="WP_189018229.1">
    <property type="nucleotide sequence ID" value="NZ_BMHE01000043.1"/>
</dbReference>
<keyword evidence="3 4" id="KW-0326">Glycosidase</keyword>
<evidence type="ECO:0000313" key="9">
    <source>
        <dbReference type="Proteomes" id="UP000615455"/>
    </source>
</evidence>
<dbReference type="InterPro" id="IPR037524">
    <property type="entry name" value="PA14/GLEYA"/>
</dbReference>
<comment type="caution">
    <text evidence="8">The sequence shown here is derived from an EMBL/GenBank/DDBJ whole genome shotgun (WGS) entry which is preliminary data.</text>
</comment>
<dbReference type="Gene3D" id="3.90.182.10">
    <property type="entry name" value="Toxin - Anthrax Protective Antigen,domain 1"/>
    <property type="match status" value="1"/>
</dbReference>
<evidence type="ECO:0000256" key="1">
    <source>
        <dbReference type="ARBA" id="ARBA00007754"/>
    </source>
</evidence>
<gene>
    <name evidence="8" type="ORF">GCM10008018_56500</name>
</gene>
<evidence type="ECO:0000256" key="4">
    <source>
        <dbReference type="PROSITE-ProRule" id="PRU01100"/>
    </source>
</evidence>
<feature type="domain" description="PA14" evidence="7">
    <location>
        <begin position="370"/>
        <end position="507"/>
    </location>
</feature>
<keyword evidence="9" id="KW-1185">Reference proteome</keyword>
<dbReference type="Gene3D" id="3.20.20.80">
    <property type="entry name" value="Glycosidases"/>
    <property type="match status" value="1"/>
</dbReference>
<accession>A0ABQ1F913</accession>
<proteinExistence type="inferred from homology"/>
<dbReference type="PANTHER" id="PTHR40079:SF4">
    <property type="entry name" value="GH26 DOMAIN-CONTAINING PROTEIN-RELATED"/>
    <property type="match status" value="1"/>
</dbReference>
<evidence type="ECO:0000259" key="7">
    <source>
        <dbReference type="PROSITE" id="PS51820"/>
    </source>
</evidence>
<dbReference type="PROSITE" id="PS51820">
    <property type="entry name" value="PA14"/>
    <property type="match status" value="1"/>
</dbReference>
<dbReference type="InterPro" id="IPR000805">
    <property type="entry name" value="Glyco_hydro_26"/>
</dbReference>
<dbReference type="InterPro" id="IPR011658">
    <property type="entry name" value="PA14_dom"/>
</dbReference>
<feature type="domain" description="GH26" evidence="6">
    <location>
        <begin position="48"/>
        <end position="340"/>
    </location>
</feature>
<feature type="active site" description="Nucleophile" evidence="4">
    <location>
        <position position="292"/>
    </location>
</feature>